<dbReference type="AlphaFoldDB" id="K3WIY2"/>
<dbReference type="OMA" id="ERFRMQF"/>
<keyword evidence="1 2" id="KW-0732">Signal</keyword>
<dbReference type="Pfam" id="PF13343">
    <property type="entry name" value="SBP_bac_6"/>
    <property type="match status" value="1"/>
</dbReference>
<dbReference type="STRING" id="431595.K3WIY2"/>
<feature type="signal peptide" evidence="2">
    <location>
        <begin position="1"/>
        <end position="17"/>
    </location>
</feature>
<keyword evidence="4" id="KW-1185">Reference proteome</keyword>
<evidence type="ECO:0000256" key="1">
    <source>
        <dbReference type="ARBA" id="ARBA00022729"/>
    </source>
</evidence>
<dbReference type="EnsemblProtists" id="PYU1_T004924">
    <property type="protein sequence ID" value="PYU1_T004924"/>
    <property type="gene ID" value="PYU1_G004913"/>
</dbReference>
<dbReference type="PANTHER" id="PTHR30006">
    <property type="entry name" value="THIAMINE-BINDING PERIPLASMIC PROTEIN-RELATED"/>
    <property type="match status" value="1"/>
</dbReference>
<organism evidence="3 4">
    <name type="scientific">Globisporangium ultimum (strain ATCC 200006 / CBS 805.95 / DAOM BR144)</name>
    <name type="common">Pythium ultimum</name>
    <dbReference type="NCBI Taxonomy" id="431595"/>
    <lineage>
        <taxon>Eukaryota</taxon>
        <taxon>Sar</taxon>
        <taxon>Stramenopiles</taxon>
        <taxon>Oomycota</taxon>
        <taxon>Peronosporomycetes</taxon>
        <taxon>Pythiales</taxon>
        <taxon>Pythiaceae</taxon>
        <taxon>Globisporangium</taxon>
    </lineage>
</organism>
<dbReference type="PANTHER" id="PTHR30006:SF2">
    <property type="entry name" value="ABC TRANSPORTER SUBSTRATE-BINDING PROTEIN"/>
    <property type="match status" value="1"/>
</dbReference>
<dbReference type="SUPFAM" id="SSF53850">
    <property type="entry name" value="Periplasmic binding protein-like II"/>
    <property type="match status" value="1"/>
</dbReference>
<feature type="chain" id="PRO_5003867804" description="ABC transporter substrate-binding protein" evidence="2">
    <location>
        <begin position="18"/>
        <end position="367"/>
    </location>
</feature>
<protein>
    <recommendedName>
        <fullName evidence="5">ABC transporter substrate-binding protein</fullName>
    </recommendedName>
</protein>
<evidence type="ECO:0000313" key="4">
    <source>
        <dbReference type="Proteomes" id="UP000019132"/>
    </source>
</evidence>
<dbReference type="EMBL" id="GL376564">
    <property type="status" value="NOT_ANNOTATED_CDS"/>
    <property type="molecule type" value="Genomic_DNA"/>
</dbReference>
<dbReference type="VEuPathDB" id="FungiDB:PYU1_G004913"/>
<dbReference type="eggNOG" id="ENOG502SDBY">
    <property type="taxonomic scope" value="Eukaryota"/>
</dbReference>
<accession>K3WIY2</accession>
<dbReference type="Gene3D" id="3.40.190.10">
    <property type="entry name" value="Periplasmic binding protein-like II"/>
    <property type="match status" value="2"/>
</dbReference>
<dbReference type="InParanoid" id="K3WIY2"/>
<reference evidence="4" key="2">
    <citation type="submission" date="2010-04" db="EMBL/GenBank/DDBJ databases">
        <authorList>
            <person name="Buell R."/>
            <person name="Hamilton J."/>
            <person name="Hostetler J."/>
        </authorList>
    </citation>
    <scope>NUCLEOTIDE SEQUENCE [LARGE SCALE GENOMIC DNA]</scope>
    <source>
        <strain evidence="4">DAOM:BR144</strain>
    </source>
</reference>
<evidence type="ECO:0008006" key="5">
    <source>
        <dbReference type="Google" id="ProtNLM"/>
    </source>
</evidence>
<evidence type="ECO:0000256" key="2">
    <source>
        <dbReference type="SAM" id="SignalP"/>
    </source>
</evidence>
<dbReference type="Proteomes" id="UP000019132">
    <property type="component" value="Unassembled WGS sequence"/>
</dbReference>
<evidence type="ECO:0000313" key="3">
    <source>
        <dbReference type="EnsemblProtists" id="PYU1_T004924"/>
    </source>
</evidence>
<name>K3WIY2_GLOUD</name>
<sequence length="367" mass="41005">MRFLAIIFTLSAAAVNGGMYDSHLGDAVIEETKSLDQLYQEAISEGGKLVWYAGGDTQDQQDSLKAAFLSAFPKINLTLVIDYSKYHDARVDNQYETNNVVPDVVSLQTLQDFPRWQRESKLLKYKPAGFSQIYDGFKDQSGAWYSYTVFTFSFVYDTKLLAGEAAPQTPVDILDPKWKGKISSTYPHDDDAVLFLFKLYVDKFGWSWAAKYSTQDVDFHRGTDYPYNAVAAGDKVIGVGTWGSLVPSNSSIVYVGSSESPYVAWGQRIAILNKAKNVAAAKLFVNWLVATETQELINSSGWTVRKDMSPPGNLKQAWDIPEANVEGFVQFMEDRERVEQWKQTFALYFGEVQGAPTPGVLGLYPGQ</sequence>
<reference evidence="3" key="3">
    <citation type="submission" date="2015-02" db="UniProtKB">
        <authorList>
            <consortium name="EnsemblProtists"/>
        </authorList>
    </citation>
    <scope>IDENTIFICATION</scope>
    <source>
        <strain evidence="3">DAOM BR144</strain>
    </source>
</reference>
<dbReference type="HOGENOM" id="CLU_026974_5_1_1"/>
<reference evidence="4" key="1">
    <citation type="journal article" date="2010" name="Genome Biol.">
        <title>Genome sequence of the necrotrophic plant pathogen Pythium ultimum reveals original pathogenicity mechanisms and effector repertoire.</title>
        <authorList>
            <person name="Levesque C.A."/>
            <person name="Brouwer H."/>
            <person name="Cano L."/>
            <person name="Hamilton J.P."/>
            <person name="Holt C."/>
            <person name="Huitema E."/>
            <person name="Raffaele S."/>
            <person name="Robideau G.P."/>
            <person name="Thines M."/>
            <person name="Win J."/>
            <person name="Zerillo M.M."/>
            <person name="Beakes G.W."/>
            <person name="Boore J.L."/>
            <person name="Busam D."/>
            <person name="Dumas B."/>
            <person name="Ferriera S."/>
            <person name="Fuerstenberg S.I."/>
            <person name="Gachon C.M."/>
            <person name="Gaulin E."/>
            <person name="Govers F."/>
            <person name="Grenville-Briggs L."/>
            <person name="Horner N."/>
            <person name="Hostetler J."/>
            <person name="Jiang R.H."/>
            <person name="Johnson J."/>
            <person name="Krajaejun T."/>
            <person name="Lin H."/>
            <person name="Meijer H.J."/>
            <person name="Moore B."/>
            <person name="Morris P."/>
            <person name="Phuntmart V."/>
            <person name="Puiu D."/>
            <person name="Shetty J."/>
            <person name="Stajich J.E."/>
            <person name="Tripathy S."/>
            <person name="Wawra S."/>
            <person name="van West P."/>
            <person name="Whitty B.R."/>
            <person name="Coutinho P.M."/>
            <person name="Henrissat B."/>
            <person name="Martin F."/>
            <person name="Thomas P.D."/>
            <person name="Tyler B.M."/>
            <person name="De Vries R.P."/>
            <person name="Kamoun S."/>
            <person name="Yandell M."/>
            <person name="Tisserat N."/>
            <person name="Buell C.R."/>
        </authorList>
    </citation>
    <scope>NUCLEOTIDE SEQUENCE</scope>
    <source>
        <strain evidence="4">DAOM:BR144</strain>
    </source>
</reference>
<proteinExistence type="predicted"/>